<feature type="transmembrane region" description="Helical" evidence="1">
    <location>
        <begin position="92"/>
        <end position="109"/>
    </location>
</feature>
<organism evidence="2 3">
    <name type="scientific">Symbiodinium microadriaticum</name>
    <name type="common">Dinoflagellate</name>
    <name type="synonym">Zooxanthella microadriatica</name>
    <dbReference type="NCBI Taxonomy" id="2951"/>
    <lineage>
        <taxon>Eukaryota</taxon>
        <taxon>Sar</taxon>
        <taxon>Alveolata</taxon>
        <taxon>Dinophyceae</taxon>
        <taxon>Suessiales</taxon>
        <taxon>Symbiodiniaceae</taxon>
        <taxon>Symbiodinium</taxon>
    </lineage>
</organism>
<protein>
    <submittedName>
        <fullName evidence="2">Uncharacterized protein</fullName>
    </submittedName>
</protein>
<comment type="caution">
    <text evidence="2">The sequence shown here is derived from an EMBL/GenBank/DDBJ whole genome shotgun (WGS) entry which is preliminary data.</text>
</comment>
<keyword evidence="1" id="KW-0472">Membrane</keyword>
<dbReference type="Proteomes" id="UP000186817">
    <property type="component" value="Unassembled WGS sequence"/>
</dbReference>
<accession>A0A1Q9CDF4</accession>
<keyword evidence="3" id="KW-1185">Reference proteome</keyword>
<gene>
    <name evidence="2" type="ORF">AK812_SmicGene38562</name>
</gene>
<dbReference type="AlphaFoldDB" id="A0A1Q9CDF4"/>
<reference evidence="2 3" key="1">
    <citation type="submission" date="2016-02" db="EMBL/GenBank/DDBJ databases">
        <title>Genome analysis of coral dinoflagellate symbionts highlights evolutionary adaptations to a symbiotic lifestyle.</title>
        <authorList>
            <person name="Aranda M."/>
            <person name="Li Y."/>
            <person name="Liew Y.J."/>
            <person name="Baumgarten S."/>
            <person name="Simakov O."/>
            <person name="Wilson M."/>
            <person name="Piel J."/>
            <person name="Ashoor H."/>
            <person name="Bougouffa S."/>
            <person name="Bajic V.B."/>
            <person name="Ryu T."/>
            <person name="Ravasi T."/>
            <person name="Bayer T."/>
            <person name="Micklem G."/>
            <person name="Kim H."/>
            <person name="Bhak J."/>
            <person name="Lajeunesse T.C."/>
            <person name="Voolstra C.R."/>
        </authorList>
    </citation>
    <scope>NUCLEOTIDE SEQUENCE [LARGE SCALE GENOMIC DNA]</scope>
    <source>
        <strain evidence="2 3">CCMP2467</strain>
    </source>
</reference>
<dbReference type="OrthoDB" id="10325998at2759"/>
<feature type="transmembrane region" description="Helical" evidence="1">
    <location>
        <begin position="200"/>
        <end position="219"/>
    </location>
</feature>
<evidence type="ECO:0000256" key="1">
    <source>
        <dbReference type="SAM" id="Phobius"/>
    </source>
</evidence>
<feature type="transmembrane region" description="Helical" evidence="1">
    <location>
        <begin position="121"/>
        <end position="144"/>
    </location>
</feature>
<keyword evidence="1" id="KW-0812">Transmembrane</keyword>
<keyword evidence="1" id="KW-1133">Transmembrane helix</keyword>
<name>A0A1Q9CDF4_SYMMI</name>
<evidence type="ECO:0000313" key="2">
    <source>
        <dbReference type="EMBL" id="OLP80960.1"/>
    </source>
</evidence>
<sequence>MALKAKIWSCSDRVSLVPMVLVKTLLMHAALEVLRIGSQMLEGWTYIVRNKMNFCFDTVMLVCALSALRIVFDVPLTHSYLFEHRDVRNLVGMALGVALASEAFFAFVVPSDAMKAGAAGLSLANILFAAANYVDVVGFMPVVWRLYQAENALDDFAVGTMVSLEAKQQVRVFFGFVCTFYLWDDVLEPISSMMDEPVGMMAHAAHFIMLIDFAGFFLFQVNNPTTTKERGEQLQGLLDEDAQDDP</sequence>
<dbReference type="EMBL" id="LSRX01001328">
    <property type="protein sequence ID" value="OLP80960.1"/>
    <property type="molecule type" value="Genomic_DNA"/>
</dbReference>
<proteinExistence type="predicted"/>
<evidence type="ECO:0000313" key="3">
    <source>
        <dbReference type="Proteomes" id="UP000186817"/>
    </source>
</evidence>
<feature type="transmembrane region" description="Helical" evidence="1">
    <location>
        <begin position="54"/>
        <end position="72"/>
    </location>
</feature>